<evidence type="ECO:0000313" key="3">
    <source>
        <dbReference type="Proteomes" id="UP000637002"/>
    </source>
</evidence>
<dbReference type="InterPro" id="IPR028978">
    <property type="entry name" value="Chorismate_lyase_/UTRA_dom_sf"/>
</dbReference>
<accession>A0A916UC33</accession>
<dbReference type="AlphaFoldDB" id="A0A916UC33"/>
<organism evidence="2 3">
    <name type="scientific">Chelatococcus reniformis</name>
    <dbReference type="NCBI Taxonomy" id="1494448"/>
    <lineage>
        <taxon>Bacteria</taxon>
        <taxon>Pseudomonadati</taxon>
        <taxon>Pseudomonadota</taxon>
        <taxon>Alphaproteobacteria</taxon>
        <taxon>Hyphomicrobiales</taxon>
        <taxon>Chelatococcaceae</taxon>
        <taxon>Chelatococcus</taxon>
    </lineage>
</organism>
<dbReference type="RefSeq" id="WP_188609847.1">
    <property type="nucleotide sequence ID" value="NZ_BMGG01000005.1"/>
</dbReference>
<comment type="caution">
    <text evidence="2">The sequence shown here is derived from an EMBL/GenBank/DDBJ whole genome shotgun (WGS) entry which is preliminary data.</text>
</comment>
<feature type="chain" id="PRO_5036766800" evidence="1">
    <location>
        <begin position="24"/>
        <end position="235"/>
    </location>
</feature>
<sequence length="235" mass="25679">MVCWVRRTALTALILVLSSGARAESLSAFPDDDSGRVRALALMQTLNATLLSARSATLTLDKWCADHRIAPQAKIVAQLVRGADKPITGEQRQRLEIGPDEPVAYRRVQLACGSHVLSEADNWYVPSRLTPEMNRVLETTDTPFGRAVQALNFDRKTVGAKLLWSPLPDGWELARPVAAPVDCAPAAAPAPLPIPPRLFEHRAVLYDGARRPFSEVVETYTSEVLALPIDNAAPR</sequence>
<reference evidence="2" key="1">
    <citation type="journal article" date="2014" name="Int. J. Syst. Evol. Microbiol.">
        <title>Complete genome sequence of Corynebacterium casei LMG S-19264T (=DSM 44701T), isolated from a smear-ripened cheese.</title>
        <authorList>
            <consortium name="US DOE Joint Genome Institute (JGI-PGF)"/>
            <person name="Walter F."/>
            <person name="Albersmeier A."/>
            <person name="Kalinowski J."/>
            <person name="Ruckert C."/>
        </authorList>
    </citation>
    <scope>NUCLEOTIDE SEQUENCE</scope>
    <source>
        <strain evidence="2">CGMCC 1.12919</strain>
    </source>
</reference>
<protein>
    <submittedName>
        <fullName evidence="2">Uncharacterized protein</fullName>
    </submittedName>
</protein>
<evidence type="ECO:0000256" key="1">
    <source>
        <dbReference type="SAM" id="SignalP"/>
    </source>
</evidence>
<keyword evidence="1" id="KW-0732">Signal</keyword>
<evidence type="ECO:0000313" key="2">
    <source>
        <dbReference type="EMBL" id="GGC68148.1"/>
    </source>
</evidence>
<dbReference type="EMBL" id="BMGG01000005">
    <property type="protein sequence ID" value="GGC68148.1"/>
    <property type="molecule type" value="Genomic_DNA"/>
</dbReference>
<dbReference type="Proteomes" id="UP000637002">
    <property type="component" value="Unassembled WGS sequence"/>
</dbReference>
<proteinExistence type="predicted"/>
<dbReference type="Gene3D" id="3.40.1410.10">
    <property type="entry name" value="Chorismate lyase-like"/>
    <property type="match status" value="1"/>
</dbReference>
<keyword evidence="3" id="KW-1185">Reference proteome</keyword>
<gene>
    <name evidence="2" type="ORF">GCM10010994_28400</name>
</gene>
<name>A0A916UC33_9HYPH</name>
<dbReference type="SUPFAM" id="SSF64288">
    <property type="entry name" value="Chorismate lyase-like"/>
    <property type="match status" value="1"/>
</dbReference>
<reference evidence="2" key="2">
    <citation type="submission" date="2020-09" db="EMBL/GenBank/DDBJ databases">
        <authorList>
            <person name="Sun Q."/>
            <person name="Zhou Y."/>
        </authorList>
    </citation>
    <scope>NUCLEOTIDE SEQUENCE</scope>
    <source>
        <strain evidence="2">CGMCC 1.12919</strain>
    </source>
</reference>
<feature type="signal peptide" evidence="1">
    <location>
        <begin position="1"/>
        <end position="23"/>
    </location>
</feature>